<comment type="caution">
    <text evidence="2">The sequence shown here is derived from an EMBL/GenBank/DDBJ whole genome shotgun (WGS) entry which is preliminary data.</text>
</comment>
<name>A0A136Q886_9FIRM</name>
<sequence length="94" mass="10402">MKLVRFSNYFYGAAPGTGFHQDRQPGTPCKPGGKAARAAGRTFQQQEEASKGGLAPAGRGRPISIFEIDDALLPYPVWAVRARLYKSFYKYMQS</sequence>
<dbReference type="AlphaFoldDB" id="A0A136Q886"/>
<evidence type="ECO:0000313" key="3">
    <source>
        <dbReference type="Proteomes" id="UP000070366"/>
    </source>
</evidence>
<dbReference type="Proteomes" id="UP000070366">
    <property type="component" value="Unassembled WGS sequence"/>
</dbReference>
<feature type="compositionally biased region" description="Low complexity" evidence="1">
    <location>
        <begin position="32"/>
        <end position="41"/>
    </location>
</feature>
<dbReference type="STRING" id="626937.HMPREF3293_00340"/>
<evidence type="ECO:0000313" key="2">
    <source>
        <dbReference type="EMBL" id="KXK66794.1"/>
    </source>
</evidence>
<accession>A0A136Q886</accession>
<protein>
    <submittedName>
        <fullName evidence="2">Uncharacterized protein</fullName>
    </submittedName>
</protein>
<reference evidence="2 3" key="1">
    <citation type="submission" date="2016-02" db="EMBL/GenBank/DDBJ databases">
        <authorList>
            <person name="Wen L."/>
            <person name="He K."/>
            <person name="Yang H."/>
        </authorList>
    </citation>
    <scope>NUCLEOTIDE SEQUENCE [LARGE SCALE GENOMIC DNA]</scope>
    <source>
        <strain evidence="2 3">DSM 22607</strain>
    </source>
</reference>
<organism evidence="2 3">
    <name type="scientific">Christensenella minuta</name>
    <dbReference type="NCBI Taxonomy" id="626937"/>
    <lineage>
        <taxon>Bacteria</taxon>
        <taxon>Bacillati</taxon>
        <taxon>Bacillota</taxon>
        <taxon>Clostridia</taxon>
        <taxon>Christensenellales</taxon>
        <taxon>Christensenellaceae</taxon>
        <taxon>Christensenella</taxon>
    </lineage>
</organism>
<keyword evidence="3" id="KW-1185">Reference proteome</keyword>
<evidence type="ECO:0000256" key="1">
    <source>
        <dbReference type="SAM" id="MobiDB-lite"/>
    </source>
</evidence>
<dbReference type="EMBL" id="LSZW01000030">
    <property type="protein sequence ID" value="KXK66794.1"/>
    <property type="molecule type" value="Genomic_DNA"/>
</dbReference>
<proteinExistence type="predicted"/>
<gene>
    <name evidence="2" type="ORF">HMPREF3293_00340</name>
</gene>
<feature type="region of interest" description="Disordered" evidence="1">
    <location>
        <begin position="19"/>
        <end position="60"/>
    </location>
</feature>